<evidence type="ECO:0000313" key="3">
    <source>
        <dbReference type="EMBL" id="OHB12058.1"/>
    </source>
</evidence>
<dbReference type="Proteomes" id="UP000176558">
    <property type="component" value="Unassembled WGS sequence"/>
</dbReference>
<feature type="coiled-coil region" evidence="1">
    <location>
        <begin position="62"/>
        <end position="124"/>
    </location>
</feature>
<dbReference type="EMBL" id="MHWT01000023">
    <property type="protein sequence ID" value="OHB12058.1"/>
    <property type="molecule type" value="Genomic_DNA"/>
</dbReference>
<feature type="signal peptide" evidence="2">
    <location>
        <begin position="1"/>
        <end position="24"/>
    </location>
</feature>
<sequence length="244" mass="26661">MRHIWRVILVVGLASWLFSGCAAKATPNQPTATPFPGAAQEKKVEKKVMTEAEEEAFVDLIASEKEQRIRELAKEIERNKALEAAEKRLRAHDSPAVHEARKLVEKAEERRASLARESAKLSKQAAVTGCAPGTVVVDPRAVEFTSWVDSVSVRITNTSSSSRNIETSFRGIGVAVKNLCAGGSVSLGFARNWSGSQYENIILIAKGTGERGRIVTEQFSMGLYMSYGTNGVSSQMYQWAISAR</sequence>
<keyword evidence="2" id="KW-0732">Signal</keyword>
<keyword evidence="1" id="KW-0175">Coiled coil</keyword>
<name>A0A1G2URR2_9BACT</name>
<evidence type="ECO:0000313" key="4">
    <source>
        <dbReference type="Proteomes" id="UP000176558"/>
    </source>
</evidence>
<organism evidence="3 4">
    <name type="scientific">Candidatus Zambryskibacteria bacterium RIFCSPLOWO2_12_FULL_39_23</name>
    <dbReference type="NCBI Taxonomy" id="1802776"/>
    <lineage>
        <taxon>Bacteria</taxon>
        <taxon>Candidatus Zambryskiibacteriota</taxon>
    </lineage>
</organism>
<gene>
    <name evidence="3" type="ORF">A3G99_03100</name>
</gene>
<dbReference type="AlphaFoldDB" id="A0A1G2URR2"/>
<comment type="caution">
    <text evidence="3">The sequence shown here is derived from an EMBL/GenBank/DDBJ whole genome shotgun (WGS) entry which is preliminary data.</text>
</comment>
<evidence type="ECO:0000256" key="1">
    <source>
        <dbReference type="SAM" id="Coils"/>
    </source>
</evidence>
<evidence type="ECO:0000256" key="2">
    <source>
        <dbReference type="SAM" id="SignalP"/>
    </source>
</evidence>
<protein>
    <submittedName>
        <fullName evidence="3">Uncharacterized protein</fullName>
    </submittedName>
</protein>
<feature type="chain" id="PRO_5009584751" evidence="2">
    <location>
        <begin position="25"/>
        <end position="244"/>
    </location>
</feature>
<reference evidence="3 4" key="1">
    <citation type="journal article" date="2016" name="Nat. Commun.">
        <title>Thousands of microbial genomes shed light on interconnected biogeochemical processes in an aquifer system.</title>
        <authorList>
            <person name="Anantharaman K."/>
            <person name="Brown C.T."/>
            <person name="Hug L.A."/>
            <person name="Sharon I."/>
            <person name="Castelle C.J."/>
            <person name="Probst A.J."/>
            <person name="Thomas B.C."/>
            <person name="Singh A."/>
            <person name="Wilkins M.J."/>
            <person name="Karaoz U."/>
            <person name="Brodie E.L."/>
            <person name="Williams K.H."/>
            <person name="Hubbard S.S."/>
            <person name="Banfield J.F."/>
        </authorList>
    </citation>
    <scope>NUCLEOTIDE SEQUENCE [LARGE SCALE GENOMIC DNA]</scope>
</reference>
<proteinExistence type="predicted"/>
<accession>A0A1G2URR2</accession>
<dbReference type="PROSITE" id="PS51257">
    <property type="entry name" value="PROKAR_LIPOPROTEIN"/>
    <property type="match status" value="1"/>
</dbReference>